<dbReference type="GO" id="GO:0006032">
    <property type="term" value="P:chitin catabolic process"/>
    <property type="evidence" value="ECO:0007669"/>
    <property type="project" value="TreeGrafter"/>
</dbReference>
<dbReference type="SMART" id="SM00636">
    <property type="entry name" value="Glyco_18"/>
    <property type="match status" value="1"/>
</dbReference>
<gene>
    <name evidence="3" type="ORF">PACLA_8A003125</name>
</gene>
<name>A0A6S7K530_PARCT</name>
<dbReference type="OrthoDB" id="76388at2759"/>
<dbReference type="InterPro" id="IPR029070">
    <property type="entry name" value="Chitinase_insertion_sf"/>
</dbReference>
<evidence type="ECO:0000256" key="1">
    <source>
        <dbReference type="ARBA" id="ARBA00023157"/>
    </source>
</evidence>
<dbReference type="Gene3D" id="3.10.50.10">
    <property type="match status" value="1"/>
</dbReference>
<proteinExistence type="predicted"/>
<dbReference type="FunFam" id="3.10.50.10:FF:000001">
    <property type="entry name" value="Chitinase 3-like 1"/>
    <property type="match status" value="1"/>
</dbReference>
<dbReference type="Proteomes" id="UP001152795">
    <property type="component" value="Unassembled WGS sequence"/>
</dbReference>
<organism evidence="3 4">
    <name type="scientific">Paramuricea clavata</name>
    <name type="common">Red gorgonian</name>
    <name type="synonym">Violescent sea-whip</name>
    <dbReference type="NCBI Taxonomy" id="317549"/>
    <lineage>
        <taxon>Eukaryota</taxon>
        <taxon>Metazoa</taxon>
        <taxon>Cnidaria</taxon>
        <taxon>Anthozoa</taxon>
        <taxon>Octocorallia</taxon>
        <taxon>Malacalcyonacea</taxon>
        <taxon>Plexauridae</taxon>
        <taxon>Paramuricea</taxon>
    </lineage>
</organism>
<dbReference type="GO" id="GO:0004568">
    <property type="term" value="F:chitinase activity"/>
    <property type="evidence" value="ECO:0007669"/>
    <property type="project" value="TreeGrafter"/>
</dbReference>
<dbReference type="GO" id="GO:0008061">
    <property type="term" value="F:chitin binding"/>
    <property type="evidence" value="ECO:0007669"/>
    <property type="project" value="InterPro"/>
</dbReference>
<dbReference type="SUPFAM" id="SSF51445">
    <property type="entry name" value="(Trans)glycosidases"/>
    <property type="match status" value="1"/>
</dbReference>
<dbReference type="PANTHER" id="PTHR11177">
    <property type="entry name" value="CHITINASE"/>
    <property type="match status" value="1"/>
</dbReference>
<feature type="region of interest" description="Disordered" evidence="2">
    <location>
        <begin position="302"/>
        <end position="343"/>
    </location>
</feature>
<sequence>QNLEYPHLKLLLAVGGWNHENGMGKFSAMVKTAQNRKIFIDSSIAFLRKNGFDGYDLDWEYPAGRGNSPPGDKQRYTALCDELLAAFEEEAAESGKERLLLSAAVPAGYKTIDAGYEVDKIAKSLDWINLMTYDLHGKWDRKTGHHTAMLGSDKLTVRYAVEHWMKLGMPAQKIALGMATYGRAFKLTNPNNNGLNAPSNGNPARGKFTREAGFLAYYEICKMPLTVVKQNAAGAPYGYSGNMWVGYDTQESLMNDKVGLIKEKGLLGAMFWALDLDDFAGSQCGEGKYPLLTAVTRALAGGVLPPTPPRPSTMRPKPSTMPPQPSTMPPQPSTRPPNPGSCHSIPPYESDAYDAWCIANCAAGYCPSTHCKCD</sequence>
<comment type="caution">
    <text evidence="3">The sequence shown here is derived from an EMBL/GenBank/DDBJ whole genome shotgun (WGS) entry which is preliminary data.</text>
</comment>
<feature type="compositionally biased region" description="Pro residues" evidence="2">
    <location>
        <begin position="319"/>
        <end position="339"/>
    </location>
</feature>
<evidence type="ECO:0000313" key="4">
    <source>
        <dbReference type="Proteomes" id="UP001152795"/>
    </source>
</evidence>
<dbReference type="Pfam" id="PF00704">
    <property type="entry name" value="Glyco_hydro_18"/>
    <property type="match status" value="1"/>
</dbReference>
<dbReference type="InterPro" id="IPR001223">
    <property type="entry name" value="Glyco_hydro18_cat"/>
</dbReference>
<dbReference type="InterPro" id="IPR011583">
    <property type="entry name" value="Chitinase_II/V-like_cat"/>
</dbReference>
<dbReference type="Gene3D" id="3.20.20.80">
    <property type="entry name" value="Glycosidases"/>
    <property type="match status" value="1"/>
</dbReference>
<keyword evidence="1" id="KW-1015">Disulfide bond</keyword>
<dbReference type="AlphaFoldDB" id="A0A6S7K530"/>
<accession>A0A6S7K530</accession>
<protein>
    <submittedName>
        <fullName evidence="3">Chitinase-3 1</fullName>
    </submittedName>
</protein>
<dbReference type="SUPFAM" id="SSF54556">
    <property type="entry name" value="Chitinase insertion domain"/>
    <property type="match status" value="1"/>
</dbReference>
<dbReference type="EMBL" id="CACRXK020024375">
    <property type="protein sequence ID" value="CAB4038588.1"/>
    <property type="molecule type" value="Genomic_DNA"/>
</dbReference>
<evidence type="ECO:0000256" key="2">
    <source>
        <dbReference type="SAM" id="MobiDB-lite"/>
    </source>
</evidence>
<evidence type="ECO:0000313" key="3">
    <source>
        <dbReference type="EMBL" id="CAB4038588.1"/>
    </source>
</evidence>
<dbReference type="GO" id="GO:0005975">
    <property type="term" value="P:carbohydrate metabolic process"/>
    <property type="evidence" value="ECO:0007669"/>
    <property type="project" value="InterPro"/>
</dbReference>
<dbReference type="PROSITE" id="PS51910">
    <property type="entry name" value="GH18_2"/>
    <property type="match status" value="1"/>
</dbReference>
<dbReference type="InterPro" id="IPR017853">
    <property type="entry name" value="GH"/>
</dbReference>
<reference evidence="3" key="1">
    <citation type="submission" date="2020-04" db="EMBL/GenBank/DDBJ databases">
        <authorList>
            <person name="Alioto T."/>
            <person name="Alioto T."/>
            <person name="Gomez Garrido J."/>
        </authorList>
    </citation>
    <scope>NUCLEOTIDE SEQUENCE</scope>
    <source>
        <strain evidence="3">A484AB</strain>
    </source>
</reference>
<dbReference type="PANTHER" id="PTHR11177:SF317">
    <property type="entry name" value="CHITINASE 12-RELATED"/>
    <property type="match status" value="1"/>
</dbReference>
<keyword evidence="4" id="KW-1185">Reference proteome</keyword>
<dbReference type="GO" id="GO:0005576">
    <property type="term" value="C:extracellular region"/>
    <property type="evidence" value="ECO:0007669"/>
    <property type="project" value="TreeGrafter"/>
</dbReference>
<feature type="non-terminal residue" evidence="3">
    <location>
        <position position="1"/>
    </location>
</feature>
<dbReference type="InterPro" id="IPR050314">
    <property type="entry name" value="Glycosyl_Hydrlase_18"/>
</dbReference>